<dbReference type="EMBL" id="CAJHUB010000654">
    <property type="protein sequence ID" value="CAD7670218.1"/>
    <property type="molecule type" value="Genomic_DNA"/>
</dbReference>
<dbReference type="GO" id="GO:0019902">
    <property type="term" value="F:phosphatase binding"/>
    <property type="evidence" value="ECO:0007669"/>
    <property type="project" value="TreeGrafter"/>
</dbReference>
<dbReference type="AlphaFoldDB" id="A0A811Y0B8"/>
<dbReference type="Proteomes" id="UP000645828">
    <property type="component" value="Unassembled WGS sequence"/>
</dbReference>
<reference evidence="2" key="1">
    <citation type="submission" date="2020-12" db="EMBL/GenBank/DDBJ databases">
        <authorList>
            <consortium name="Molecular Ecology Group"/>
        </authorList>
    </citation>
    <scope>NUCLEOTIDE SEQUENCE</scope>
    <source>
        <strain evidence="2">TBG_1078</strain>
    </source>
</reference>
<evidence type="ECO:0000313" key="2">
    <source>
        <dbReference type="EMBL" id="CAD7670218.1"/>
    </source>
</evidence>
<name>A0A811Y0B8_NYCPR</name>
<dbReference type="PANTHER" id="PTHR34349">
    <property type="entry name" value="PROTEIN PHOSPHATASE 1 REGULATORY SUBUNIT 32"/>
    <property type="match status" value="1"/>
</dbReference>
<keyword evidence="3" id="KW-1185">Reference proteome</keyword>
<dbReference type="InterPro" id="IPR031410">
    <property type="entry name" value="SAXO4"/>
</dbReference>
<gene>
    <name evidence="2" type="ORF">NYPRO_LOCUS3013</name>
</gene>
<feature type="region of interest" description="Disordered" evidence="1">
    <location>
        <begin position="203"/>
        <end position="222"/>
    </location>
</feature>
<evidence type="ECO:0000313" key="3">
    <source>
        <dbReference type="Proteomes" id="UP000645828"/>
    </source>
</evidence>
<organism evidence="2 3">
    <name type="scientific">Nyctereutes procyonoides</name>
    <name type="common">Raccoon dog</name>
    <name type="synonym">Canis procyonoides</name>
    <dbReference type="NCBI Taxonomy" id="34880"/>
    <lineage>
        <taxon>Eukaryota</taxon>
        <taxon>Metazoa</taxon>
        <taxon>Chordata</taxon>
        <taxon>Craniata</taxon>
        <taxon>Vertebrata</taxon>
        <taxon>Euteleostomi</taxon>
        <taxon>Mammalia</taxon>
        <taxon>Eutheria</taxon>
        <taxon>Laurasiatheria</taxon>
        <taxon>Carnivora</taxon>
        <taxon>Caniformia</taxon>
        <taxon>Canidae</taxon>
        <taxon>Nyctereutes</taxon>
    </lineage>
</organism>
<accession>A0A811Y0B8</accession>
<dbReference type="PANTHER" id="PTHR34349:SF1">
    <property type="entry name" value="PROTEIN PHOSPHATASE 1 REGULATORY SUBUNIT 32"/>
    <property type="match status" value="1"/>
</dbReference>
<proteinExistence type="predicted"/>
<evidence type="ECO:0000256" key="1">
    <source>
        <dbReference type="SAM" id="MobiDB-lite"/>
    </source>
</evidence>
<dbReference type="Pfam" id="PF15691">
    <property type="entry name" value="PPP1R32"/>
    <property type="match status" value="1"/>
</dbReference>
<comment type="caution">
    <text evidence="2">The sequence shown here is derived from an EMBL/GenBank/DDBJ whole genome shotgun (WGS) entry which is preliminary data.</text>
</comment>
<sequence>MMGKLPLGVVSPYVKMSSGGCTDPLKFYATSYCTAYGREEFKPRVGSHEGTGYRSNYRPVVSYHASLDALDNPAMGEQVRHNFQSVTNQSYRPLEVPDGKYPLPWNMHQTDSGYSREKPSATTPTKEVRKVHFDTQDYGAQAITGLEPKNMPLLHQQQGKGSLEWENAGHGPRFMTSEYNSKYLKEPPNQPDPLQKKSIGAKEETGFTEESPKNPIVFQPPSQTLLGDPVLLPGRSVTRSDFLPMTHPHGDEFLPVLARGSKRETGYSRVNERMLNLRVLPSGPEPSSMSHQQFQPPQRVQQTNIALLGRETVGNKEPTGYSLNNRSYVRSPYDPDMDNRYLSTYNQGYFENIPKGLDREGWTRGGIQPQKPGGYALNEPVTRMEPTPNRMENLRRLHPHVGRPLISADPFYRAEPHSSCFTTPN</sequence>
<protein>
    <submittedName>
        <fullName evidence="2">(raccoon dog) hypothetical protein</fullName>
    </submittedName>
</protein>